<feature type="transmembrane region" description="Helical" evidence="7">
    <location>
        <begin position="223"/>
        <end position="248"/>
    </location>
</feature>
<evidence type="ECO:0000256" key="6">
    <source>
        <dbReference type="ARBA" id="ARBA00038076"/>
    </source>
</evidence>
<evidence type="ECO:0000313" key="9">
    <source>
        <dbReference type="EMBL" id="GII96037.1"/>
    </source>
</evidence>
<keyword evidence="5 7" id="KW-0472">Membrane</keyword>
<feature type="transmembrane region" description="Helical" evidence="7">
    <location>
        <begin position="654"/>
        <end position="680"/>
    </location>
</feature>
<feature type="domain" description="ABC3 transporter permease C-terminal" evidence="8">
    <location>
        <begin position="661"/>
        <end position="777"/>
    </location>
</feature>
<dbReference type="InterPro" id="IPR050250">
    <property type="entry name" value="Macrolide_Exporter_MacB"/>
</dbReference>
<gene>
    <name evidence="9" type="ORF">Ssi02_62680</name>
</gene>
<feature type="transmembrane region" description="Helical" evidence="7">
    <location>
        <begin position="275"/>
        <end position="298"/>
    </location>
</feature>
<keyword evidence="2" id="KW-1003">Cell membrane</keyword>
<evidence type="ECO:0000256" key="5">
    <source>
        <dbReference type="ARBA" id="ARBA00023136"/>
    </source>
</evidence>
<evidence type="ECO:0000256" key="2">
    <source>
        <dbReference type="ARBA" id="ARBA00022475"/>
    </source>
</evidence>
<dbReference type="EMBL" id="BOOW01000041">
    <property type="protein sequence ID" value="GII96037.1"/>
    <property type="molecule type" value="Genomic_DNA"/>
</dbReference>
<organism evidence="9 10">
    <name type="scientific">Sinosporangium siamense</name>
    <dbReference type="NCBI Taxonomy" id="1367973"/>
    <lineage>
        <taxon>Bacteria</taxon>
        <taxon>Bacillati</taxon>
        <taxon>Actinomycetota</taxon>
        <taxon>Actinomycetes</taxon>
        <taxon>Streptosporangiales</taxon>
        <taxon>Streptosporangiaceae</taxon>
        <taxon>Sinosporangium</taxon>
    </lineage>
</organism>
<keyword evidence="3 7" id="KW-0812">Transmembrane</keyword>
<dbReference type="GO" id="GO:0005886">
    <property type="term" value="C:plasma membrane"/>
    <property type="evidence" value="ECO:0007669"/>
    <property type="project" value="UniProtKB-SubCell"/>
</dbReference>
<name>A0A919RLK1_9ACTN</name>
<comment type="similarity">
    <text evidence="6">Belongs to the ABC-4 integral membrane protein family.</text>
</comment>
<evidence type="ECO:0000256" key="4">
    <source>
        <dbReference type="ARBA" id="ARBA00022989"/>
    </source>
</evidence>
<feature type="transmembrane region" description="Helical" evidence="7">
    <location>
        <begin position="364"/>
        <end position="382"/>
    </location>
</feature>
<sequence>MFLGVATVTVTTTALFSAGPQLPERLAGAGVLVGVHERERPEGNFTPDRPWAPERVEALVGALRKVPGVKEALPDRAFYAQVVKEGKPLEEDRGYAWSTAGLAPYSLVSGVAPRNAGEVALGREAGVAVGARVEVLTARGPSSYTVTGTIDGPGVYLSDREALPMAEGVRTIGLVLNPGADAEAVAGKVRSVIGKQDRVFAGDARVELEPLADARIRWMGMQILTAMSALAAFAAVFVVSSTFAFGVAQRRHEFGLLRVVGATPRQVRGMVYGEALAVGCLSALSGVVVGALVAPAFGQVLVNLGIEPRGFEVQLHPLPIAGAFAVGVLVALVGVWSASRRAARVAPIEALREASVDERPMPRLRWITGGLLCLSGTAGVVLTSSAGGDELVVYALYTAMALILGMALLAPLIVPPVLWAVTWPLTRMRGATGILVRESAMVSVRRTAATAAPVLVTVGFAVLITGMVQTTAGAISAARVSTVQAQAVMVPDGTPGLSDAALRGSGAMSLLFTGVYAPSGETLPVYGVDDELLAHEKDKLEVVSGSLADFGGTAVAVDTVAAELQGWRLGQTVPVVFEDGRTVPLTVIAVLKDAPAHVLISRETVRAHDPVVLADQGYIVRGTPAAGPVAGLGARIVSAADLTQESQDEEDRLVWIYTLLLAGVTVGYTGVAIANTQMMAAVSRRRDLLVLRLSGALKGQVLRTVAIEAVFVVLLGTLLGVAVALPALLGMRAGLSEELNAHVPLVVPMPVVLGAIVTCLVVSAAAAAVAAGRAIRDEVKAD</sequence>
<keyword evidence="4 7" id="KW-1133">Transmembrane helix</keyword>
<feature type="transmembrane region" description="Helical" evidence="7">
    <location>
        <begin position="701"/>
        <end position="729"/>
    </location>
</feature>
<evidence type="ECO:0000256" key="7">
    <source>
        <dbReference type="SAM" id="Phobius"/>
    </source>
</evidence>
<dbReference type="GO" id="GO:0022857">
    <property type="term" value="F:transmembrane transporter activity"/>
    <property type="evidence" value="ECO:0007669"/>
    <property type="project" value="TreeGrafter"/>
</dbReference>
<dbReference type="AlphaFoldDB" id="A0A919RLK1"/>
<feature type="domain" description="ABC3 transporter permease C-terminal" evidence="8">
    <location>
        <begin position="226"/>
        <end position="345"/>
    </location>
</feature>
<comment type="subcellular location">
    <subcellularLocation>
        <location evidence="1">Cell membrane</location>
        <topology evidence="1">Multi-pass membrane protein</topology>
    </subcellularLocation>
</comment>
<accession>A0A919RLK1</accession>
<feature type="transmembrane region" description="Helical" evidence="7">
    <location>
        <begin position="394"/>
        <end position="426"/>
    </location>
</feature>
<evidence type="ECO:0000256" key="1">
    <source>
        <dbReference type="ARBA" id="ARBA00004651"/>
    </source>
</evidence>
<comment type="caution">
    <text evidence="9">The sequence shown here is derived from an EMBL/GenBank/DDBJ whole genome shotgun (WGS) entry which is preliminary data.</text>
</comment>
<keyword evidence="10" id="KW-1185">Reference proteome</keyword>
<reference evidence="9" key="1">
    <citation type="submission" date="2021-01" db="EMBL/GenBank/DDBJ databases">
        <title>Whole genome shotgun sequence of Sinosporangium siamense NBRC 109515.</title>
        <authorList>
            <person name="Komaki H."/>
            <person name="Tamura T."/>
        </authorList>
    </citation>
    <scope>NUCLEOTIDE SEQUENCE</scope>
    <source>
        <strain evidence="9">NBRC 109515</strain>
    </source>
</reference>
<protein>
    <recommendedName>
        <fullName evidence="8">ABC3 transporter permease C-terminal domain-containing protein</fullName>
    </recommendedName>
</protein>
<feature type="transmembrane region" description="Helical" evidence="7">
    <location>
        <begin position="447"/>
        <end position="468"/>
    </location>
</feature>
<feature type="transmembrane region" description="Helical" evidence="7">
    <location>
        <begin position="318"/>
        <end position="338"/>
    </location>
</feature>
<evidence type="ECO:0000256" key="3">
    <source>
        <dbReference type="ARBA" id="ARBA00022692"/>
    </source>
</evidence>
<dbReference type="PANTHER" id="PTHR30572:SF4">
    <property type="entry name" value="ABC TRANSPORTER PERMEASE YTRF"/>
    <property type="match status" value="1"/>
</dbReference>
<dbReference type="InterPro" id="IPR003838">
    <property type="entry name" value="ABC3_permease_C"/>
</dbReference>
<feature type="transmembrane region" description="Helical" evidence="7">
    <location>
        <begin position="749"/>
        <end position="771"/>
    </location>
</feature>
<proteinExistence type="inferred from homology"/>
<evidence type="ECO:0000313" key="10">
    <source>
        <dbReference type="Proteomes" id="UP000606172"/>
    </source>
</evidence>
<dbReference type="PANTHER" id="PTHR30572">
    <property type="entry name" value="MEMBRANE COMPONENT OF TRANSPORTER-RELATED"/>
    <property type="match status" value="1"/>
</dbReference>
<dbReference type="Pfam" id="PF02687">
    <property type="entry name" value="FtsX"/>
    <property type="match status" value="2"/>
</dbReference>
<dbReference type="Proteomes" id="UP000606172">
    <property type="component" value="Unassembled WGS sequence"/>
</dbReference>
<evidence type="ECO:0000259" key="8">
    <source>
        <dbReference type="Pfam" id="PF02687"/>
    </source>
</evidence>